<reference evidence="11 12" key="1">
    <citation type="journal article" date="2016" name="Nat. Commun.">
        <title>Extremotolerant tardigrade genome and improved radiotolerance of human cultured cells by tardigrade-unique protein.</title>
        <authorList>
            <person name="Hashimoto T."/>
            <person name="Horikawa D.D."/>
            <person name="Saito Y."/>
            <person name="Kuwahara H."/>
            <person name="Kozuka-Hata H."/>
            <person name="Shin-I T."/>
            <person name="Minakuchi Y."/>
            <person name="Ohishi K."/>
            <person name="Motoyama A."/>
            <person name="Aizu T."/>
            <person name="Enomoto A."/>
            <person name="Kondo K."/>
            <person name="Tanaka S."/>
            <person name="Hara Y."/>
            <person name="Koshikawa S."/>
            <person name="Sagara H."/>
            <person name="Miura T."/>
            <person name="Yokobori S."/>
            <person name="Miyagawa K."/>
            <person name="Suzuki Y."/>
            <person name="Kubo T."/>
            <person name="Oyama M."/>
            <person name="Kohara Y."/>
            <person name="Fujiyama A."/>
            <person name="Arakawa K."/>
            <person name="Katayama T."/>
            <person name="Toyoda A."/>
            <person name="Kunieda T."/>
        </authorList>
    </citation>
    <scope>NUCLEOTIDE SEQUENCE [LARGE SCALE GENOMIC DNA]</scope>
    <source>
        <strain evidence="11 12">YOKOZUNA-1</strain>
    </source>
</reference>
<evidence type="ECO:0000313" key="12">
    <source>
        <dbReference type="Proteomes" id="UP000186922"/>
    </source>
</evidence>
<evidence type="ECO:0000256" key="3">
    <source>
        <dbReference type="ARBA" id="ARBA00022676"/>
    </source>
</evidence>
<evidence type="ECO:0000256" key="8">
    <source>
        <dbReference type="ARBA" id="ARBA00023034"/>
    </source>
</evidence>
<dbReference type="PANTHER" id="PTHR11214">
    <property type="entry name" value="BETA-1,3-N-ACETYLGLUCOSAMINYLTRANSFERASE"/>
    <property type="match status" value="1"/>
</dbReference>
<dbReference type="Gene3D" id="3.90.550.50">
    <property type="match status" value="1"/>
</dbReference>
<keyword evidence="8 10" id="KW-0333">Golgi apparatus</keyword>
<comment type="similarity">
    <text evidence="2 10">Belongs to the glycosyltransferase 31 family.</text>
</comment>
<dbReference type="EC" id="2.4.1.-" evidence="10"/>
<keyword evidence="7 10" id="KW-1133">Transmembrane helix</keyword>
<evidence type="ECO:0000256" key="1">
    <source>
        <dbReference type="ARBA" id="ARBA00004323"/>
    </source>
</evidence>
<dbReference type="AlphaFoldDB" id="A0A1D1W145"/>
<evidence type="ECO:0000256" key="4">
    <source>
        <dbReference type="ARBA" id="ARBA00022679"/>
    </source>
</evidence>
<dbReference type="InterPro" id="IPR002659">
    <property type="entry name" value="Glyco_trans_31"/>
</dbReference>
<proteinExistence type="inferred from homology"/>
<gene>
    <name evidence="11" type="primary">RvY_17007-1</name>
    <name evidence="11" type="synonym">RvY_17007.1</name>
    <name evidence="11" type="ORF">RvY_17007</name>
</gene>
<keyword evidence="9 10" id="KW-0472">Membrane</keyword>
<dbReference type="Proteomes" id="UP000186922">
    <property type="component" value="Unassembled WGS sequence"/>
</dbReference>
<evidence type="ECO:0000256" key="9">
    <source>
        <dbReference type="ARBA" id="ARBA00023136"/>
    </source>
</evidence>
<name>A0A1D1W145_RAMVA</name>
<evidence type="ECO:0000256" key="7">
    <source>
        <dbReference type="ARBA" id="ARBA00022989"/>
    </source>
</evidence>
<comment type="caution">
    <text evidence="11">The sequence shown here is derived from an EMBL/GenBank/DDBJ whole genome shotgun (WGS) entry which is preliminary data.</text>
</comment>
<dbReference type="GO" id="GO:0000139">
    <property type="term" value="C:Golgi membrane"/>
    <property type="evidence" value="ECO:0007669"/>
    <property type="project" value="UniProtKB-SubCell"/>
</dbReference>
<comment type="subcellular location">
    <subcellularLocation>
        <location evidence="1 10">Golgi apparatus membrane</location>
        <topology evidence="1 10">Single-pass type II membrane protein</topology>
    </subcellularLocation>
</comment>
<feature type="transmembrane region" description="Helical" evidence="10">
    <location>
        <begin position="40"/>
        <end position="59"/>
    </location>
</feature>
<dbReference type="GO" id="GO:0006493">
    <property type="term" value="P:protein O-linked glycosylation"/>
    <property type="evidence" value="ECO:0007669"/>
    <property type="project" value="TreeGrafter"/>
</dbReference>
<evidence type="ECO:0000256" key="10">
    <source>
        <dbReference type="RuleBase" id="RU363063"/>
    </source>
</evidence>
<evidence type="ECO:0000256" key="6">
    <source>
        <dbReference type="ARBA" id="ARBA00022968"/>
    </source>
</evidence>
<dbReference type="GO" id="GO:0016758">
    <property type="term" value="F:hexosyltransferase activity"/>
    <property type="evidence" value="ECO:0007669"/>
    <property type="project" value="InterPro"/>
</dbReference>
<keyword evidence="4" id="KW-0808">Transferase</keyword>
<dbReference type="STRING" id="947166.A0A1D1W145"/>
<organism evidence="11 12">
    <name type="scientific">Ramazzottius varieornatus</name>
    <name type="common">Water bear</name>
    <name type="synonym">Tardigrade</name>
    <dbReference type="NCBI Taxonomy" id="947166"/>
    <lineage>
        <taxon>Eukaryota</taxon>
        <taxon>Metazoa</taxon>
        <taxon>Ecdysozoa</taxon>
        <taxon>Tardigrada</taxon>
        <taxon>Eutardigrada</taxon>
        <taxon>Parachela</taxon>
        <taxon>Hypsibioidea</taxon>
        <taxon>Ramazzottiidae</taxon>
        <taxon>Ramazzottius</taxon>
    </lineage>
</organism>
<evidence type="ECO:0000256" key="2">
    <source>
        <dbReference type="ARBA" id="ARBA00008661"/>
    </source>
</evidence>
<sequence>MHSTSPPGSPLHRTSGYHSHAPWYCWLCPRTFRTHISKRTCATVLMILALAVICPFFFADQIRQMTRSSALRVEASSNLLQVHLKHRTEIRLKPRLKARIRNQHRLKYPLEPRVCDSERRAGVGGVKKDPYMVLFIPSRPNNAQDRAAVRETWAMHGRLCNVRVIFGFGRFEDETLLEQVQLEQELYGDLLQTAEVIDAYHNQTRLILAFFQWGLAHCGGAQFIGKADEDTWINIFGVLKYLQQPEAQQDAVIGHFLMEEKVKRLPEQKWFLTKAEYANDTYPPFAVGQLYVFPRSSLPAVLSASIQIPIHWLDDVYIGGQLPEFLKLTLVKIYERCNLWEVENLPCFGRYNYIIHATPADKKREIFYHPCMQKYRQQTCVVPTDQQLEEEFSKEEEALQHFVKNNLSVVAKEKDKETLVPIVHLPARNVTQRVP</sequence>
<evidence type="ECO:0000256" key="5">
    <source>
        <dbReference type="ARBA" id="ARBA00022692"/>
    </source>
</evidence>
<dbReference type="EMBL" id="BDGG01000014">
    <property type="protein sequence ID" value="GAV07131.1"/>
    <property type="molecule type" value="Genomic_DNA"/>
</dbReference>
<keyword evidence="6 10" id="KW-0735">Signal-anchor</keyword>
<dbReference type="OrthoDB" id="5512589at2759"/>
<protein>
    <recommendedName>
        <fullName evidence="10">Hexosyltransferase</fullName>
        <ecNumber evidence="10">2.4.1.-</ecNumber>
    </recommendedName>
</protein>
<dbReference type="Pfam" id="PF01762">
    <property type="entry name" value="Galactosyl_T"/>
    <property type="match status" value="1"/>
</dbReference>
<dbReference type="PANTHER" id="PTHR11214:SF3">
    <property type="entry name" value="BETA-1,3-GALACTOSYLTRANSFERASE 6"/>
    <property type="match status" value="1"/>
</dbReference>
<keyword evidence="5 10" id="KW-0812">Transmembrane</keyword>
<keyword evidence="3 10" id="KW-0328">Glycosyltransferase</keyword>
<keyword evidence="12" id="KW-1185">Reference proteome</keyword>
<evidence type="ECO:0000313" key="11">
    <source>
        <dbReference type="EMBL" id="GAV07131.1"/>
    </source>
</evidence>
<accession>A0A1D1W145</accession>